<keyword evidence="5 6" id="KW-0472">Membrane</keyword>
<feature type="domain" description="Major facilitator superfamily (MFS) profile" evidence="7">
    <location>
        <begin position="237"/>
        <end position="417"/>
    </location>
</feature>
<dbReference type="Gene3D" id="1.20.1250.20">
    <property type="entry name" value="MFS general substrate transporter like domains"/>
    <property type="match status" value="2"/>
</dbReference>
<accession>A0A2S5EEI9</accession>
<feature type="transmembrane region" description="Helical" evidence="6">
    <location>
        <begin position="85"/>
        <end position="103"/>
    </location>
</feature>
<feature type="transmembrane region" description="Helical" evidence="6">
    <location>
        <begin position="361"/>
        <end position="386"/>
    </location>
</feature>
<evidence type="ECO:0000256" key="3">
    <source>
        <dbReference type="ARBA" id="ARBA00022692"/>
    </source>
</evidence>
<dbReference type="PROSITE" id="PS50850">
    <property type="entry name" value="MFS"/>
    <property type="match status" value="1"/>
</dbReference>
<dbReference type="PANTHER" id="PTHR23519:SF1">
    <property type="entry name" value="AUTOPHAGY-RELATED PROTEIN 22"/>
    <property type="match status" value="1"/>
</dbReference>
<keyword evidence="2" id="KW-0813">Transport</keyword>
<reference evidence="8 9" key="1">
    <citation type="submission" date="2014-01" db="EMBL/GenBank/DDBJ databases">
        <title>Comparative genomics of Petrotoga.</title>
        <authorList>
            <person name="Chow K."/>
            <person name="Charchuk R."/>
            <person name="Nesbo C.L."/>
        </authorList>
    </citation>
    <scope>NUCLEOTIDE SEQUENCE [LARGE SCALE GENOMIC DNA]</scope>
    <source>
        <strain evidence="8 9">DSM 16923</strain>
    </source>
</reference>
<dbReference type="EMBL" id="JALY01000217">
    <property type="protein sequence ID" value="POZ91439.1"/>
    <property type="molecule type" value="Genomic_DNA"/>
</dbReference>
<dbReference type="Proteomes" id="UP000236950">
    <property type="component" value="Unassembled WGS sequence"/>
</dbReference>
<dbReference type="GO" id="GO:0012505">
    <property type="term" value="C:endomembrane system"/>
    <property type="evidence" value="ECO:0007669"/>
    <property type="project" value="UniProtKB-SubCell"/>
</dbReference>
<feature type="transmembrane region" description="Helical" evidence="6">
    <location>
        <begin position="392"/>
        <end position="411"/>
    </location>
</feature>
<feature type="transmembrane region" description="Helical" evidence="6">
    <location>
        <begin position="53"/>
        <end position="73"/>
    </location>
</feature>
<feature type="transmembrane region" description="Helical" evidence="6">
    <location>
        <begin position="303"/>
        <end position="321"/>
    </location>
</feature>
<feature type="transmembrane region" description="Helical" evidence="6">
    <location>
        <begin position="175"/>
        <end position="197"/>
    </location>
</feature>
<feature type="transmembrane region" description="Helical" evidence="6">
    <location>
        <begin position="327"/>
        <end position="349"/>
    </location>
</feature>
<dbReference type="SUPFAM" id="SSF103473">
    <property type="entry name" value="MFS general substrate transporter"/>
    <property type="match status" value="1"/>
</dbReference>
<dbReference type="InterPro" id="IPR036259">
    <property type="entry name" value="MFS_trans_sf"/>
</dbReference>
<dbReference type="Pfam" id="PF11700">
    <property type="entry name" value="ATG22"/>
    <property type="match status" value="2"/>
</dbReference>
<feature type="transmembrane region" description="Helical" evidence="6">
    <location>
        <begin position="238"/>
        <end position="258"/>
    </location>
</feature>
<organism evidence="8 9">
    <name type="scientific">Petrotoga halophila DSM 16923</name>
    <dbReference type="NCBI Taxonomy" id="1122953"/>
    <lineage>
        <taxon>Bacteria</taxon>
        <taxon>Thermotogati</taxon>
        <taxon>Thermotogota</taxon>
        <taxon>Thermotogae</taxon>
        <taxon>Petrotogales</taxon>
        <taxon>Petrotogaceae</taxon>
        <taxon>Petrotoga</taxon>
    </lineage>
</organism>
<keyword evidence="4 6" id="KW-1133">Transmembrane helix</keyword>
<evidence type="ECO:0000256" key="2">
    <source>
        <dbReference type="ARBA" id="ARBA00022448"/>
    </source>
</evidence>
<evidence type="ECO:0000313" key="8">
    <source>
        <dbReference type="EMBL" id="POZ91439.1"/>
    </source>
</evidence>
<name>A0A2S5EEI9_9BACT</name>
<evidence type="ECO:0000256" key="5">
    <source>
        <dbReference type="ARBA" id="ARBA00023136"/>
    </source>
</evidence>
<evidence type="ECO:0000256" key="4">
    <source>
        <dbReference type="ARBA" id="ARBA00022989"/>
    </source>
</evidence>
<protein>
    <submittedName>
        <fullName evidence="8">MFS transporter</fullName>
    </submittedName>
</protein>
<dbReference type="GO" id="GO:0022857">
    <property type="term" value="F:transmembrane transporter activity"/>
    <property type="evidence" value="ECO:0007669"/>
    <property type="project" value="InterPro"/>
</dbReference>
<feature type="transmembrane region" description="Helical" evidence="6">
    <location>
        <begin position="273"/>
        <end position="291"/>
    </location>
</feature>
<feature type="transmembrane region" description="Helical" evidence="6">
    <location>
        <begin position="109"/>
        <end position="129"/>
    </location>
</feature>
<dbReference type="InterPro" id="IPR024671">
    <property type="entry name" value="Atg22-like"/>
</dbReference>
<feature type="transmembrane region" description="Helical" evidence="6">
    <location>
        <begin position="21"/>
        <end position="41"/>
    </location>
</feature>
<gene>
    <name evidence="8" type="ORF">AA81_10370</name>
</gene>
<feature type="transmembrane region" description="Helical" evidence="6">
    <location>
        <begin position="150"/>
        <end position="169"/>
    </location>
</feature>
<proteinExistence type="predicted"/>
<evidence type="ECO:0000256" key="6">
    <source>
        <dbReference type="SAM" id="Phobius"/>
    </source>
</evidence>
<dbReference type="CDD" id="cd17482">
    <property type="entry name" value="MFS_YxiO_like"/>
    <property type="match status" value="1"/>
</dbReference>
<evidence type="ECO:0000259" key="7">
    <source>
        <dbReference type="PROSITE" id="PS50850"/>
    </source>
</evidence>
<sequence>MRGRAKLTKEERSWILYDWANSAYSVAITTALLPIFFKDYAAAQMPDYLSTAYWGYSSTIATLIVAILAPILGTIADYKNYKKRFLLFFLLMGVVFTASLSLIQEGQWFFALVLYVLSSIGFSGANVFYDSFLTDVTSKERMNWVSSSGFGWGYIGSTIPFLIGLIFILNPSLIGLNSTISATKLAFVITAAWWLIFSIPIMKNVKQTYYVEKTKTPIKDSFKRITQFLKNLKGNKNVFLFLMAYFFYIDGVDTIIRMSSSYGLDVGLNANDLLVVFLVIQIVAFPFALLYGRLSKRFSTKSLIYFAIFVYTFITVFAFFLETIVQFWILAMLVASSQGGIQALSRSLYGRMIPKDRSAEYFGFYNIFGKFSAILGPFLVGIFTQIGKSSRWGVASLLFLFIIGAILFYFVKEPEKA</sequence>
<dbReference type="InterPro" id="IPR050495">
    <property type="entry name" value="ATG22/LtaA_families"/>
</dbReference>
<dbReference type="InterPro" id="IPR020846">
    <property type="entry name" value="MFS_dom"/>
</dbReference>
<dbReference type="PANTHER" id="PTHR23519">
    <property type="entry name" value="AUTOPHAGY-RELATED PROTEIN 22"/>
    <property type="match status" value="1"/>
</dbReference>
<keyword evidence="3 6" id="KW-0812">Transmembrane</keyword>
<dbReference type="AlphaFoldDB" id="A0A2S5EEI9"/>
<keyword evidence="9" id="KW-1185">Reference proteome</keyword>
<comment type="subcellular location">
    <subcellularLocation>
        <location evidence="1">Endomembrane system</location>
        <topology evidence="1">Multi-pass membrane protein</topology>
    </subcellularLocation>
</comment>
<evidence type="ECO:0000256" key="1">
    <source>
        <dbReference type="ARBA" id="ARBA00004127"/>
    </source>
</evidence>
<evidence type="ECO:0000313" key="9">
    <source>
        <dbReference type="Proteomes" id="UP000236950"/>
    </source>
</evidence>
<comment type="caution">
    <text evidence="8">The sequence shown here is derived from an EMBL/GenBank/DDBJ whole genome shotgun (WGS) entry which is preliminary data.</text>
</comment>